<evidence type="ECO:0000256" key="5">
    <source>
        <dbReference type="SAM" id="MobiDB-lite"/>
    </source>
</evidence>
<dbReference type="GO" id="GO:0005230">
    <property type="term" value="F:extracellular ligand-gated monoatomic ion channel activity"/>
    <property type="evidence" value="ECO:0007669"/>
    <property type="project" value="InterPro"/>
</dbReference>
<keyword evidence="2 6" id="KW-0812">Transmembrane</keyword>
<dbReference type="GO" id="GO:0016020">
    <property type="term" value="C:membrane"/>
    <property type="evidence" value="ECO:0007669"/>
    <property type="project" value="UniProtKB-SubCell"/>
</dbReference>
<dbReference type="Pfam" id="PF02931">
    <property type="entry name" value="Neur_chan_LBD"/>
    <property type="match status" value="1"/>
</dbReference>
<feature type="transmembrane region" description="Helical" evidence="6">
    <location>
        <begin position="404"/>
        <end position="424"/>
    </location>
</feature>
<dbReference type="InterPro" id="IPR006029">
    <property type="entry name" value="Neurotrans-gated_channel_TM"/>
</dbReference>
<keyword evidence="11" id="KW-1185">Reference proteome</keyword>
<dbReference type="Gene3D" id="1.20.58.390">
    <property type="entry name" value="Neurotransmitter-gated ion-channel transmembrane domain"/>
    <property type="match status" value="1"/>
</dbReference>
<evidence type="ECO:0000256" key="7">
    <source>
        <dbReference type="SAM" id="SignalP"/>
    </source>
</evidence>
<feature type="region of interest" description="Disordered" evidence="5">
    <location>
        <begin position="468"/>
        <end position="511"/>
    </location>
</feature>
<reference evidence="10" key="1">
    <citation type="journal article" date="2023" name="Mol. Biol. Evol.">
        <title>Third-Generation Sequencing Reveals the Adaptive Role of the Epigenome in Three Deep-Sea Polychaetes.</title>
        <authorList>
            <person name="Perez M."/>
            <person name="Aroh O."/>
            <person name="Sun Y."/>
            <person name="Lan Y."/>
            <person name="Juniper S.K."/>
            <person name="Young C.R."/>
            <person name="Angers B."/>
            <person name="Qian P.Y."/>
        </authorList>
    </citation>
    <scope>NUCLEOTIDE SEQUENCE</scope>
    <source>
        <strain evidence="10">R07B-5</strain>
    </source>
</reference>
<name>A0AAD9KYI2_RIDPI</name>
<feature type="compositionally biased region" description="Polar residues" evidence="5">
    <location>
        <begin position="475"/>
        <end position="487"/>
    </location>
</feature>
<evidence type="ECO:0000256" key="1">
    <source>
        <dbReference type="ARBA" id="ARBA00004141"/>
    </source>
</evidence>
<dbReference type="InterPro" id="IPR036719">
    <property type="entry name" value="Neuro-gated_channel_TM_sf"/>
</dbReference>
<keyword evidence="4 6" id="KW-0472">Membrane</keyword>
<dbReference type="EMBL" id="JAODUO010000510">
    <property type="protein sequence ID" value="KAK2179143.1"/>
    <property type="molecule type" value="Genomic_DNA"/>
</dbReference>
<evidence type="ECO:0000259" key="8">
    <source>
        <dbReference type="Pfam" id="PF02931"/>
    </source>
</evidence>
<dbReference type="Proteomes" id="UP001209878">
    <property type="component" value="Unassembled WGS sequence"/>
</dbReference>
<dbReference type="AlphaFoldDB" id="A0AAD9KYI2"/>
<feature type="domain" description="Neurotransmitter-gated ion-channel transmembrane" evidence="9">
    <location>
        <begin position="439"/>
        <end position="621"/>
    </location>
</feature>
<evidence type="ECO:0000256" key="4">
    <source>
        <dbReference type="ARBA" id="ARBA00023136"/>
    </source>
</evidence>
<dbReference type="SUPFAM" id="SSF90112">
    <property type="entry name" value="Neurotransmitter-gated ion-channel transmembrane pore"/>
    <property type="match status" value="1"/>
</dbReference>
<dbReference type="CDD" id="cd19051">
    <property type="entry name" value="LGIC_TM_cation"/>
    <property type="match status" value="1"/>
</dbReference>
<dbReference type="FunFam" id="2.70.170.10:FF:000060">
    <property type="entry name" value="Nicotinic acetylcholine receptor subunit alpha4"/>
    <property type="match status" value="1"/>
</dbReference>
<gene>
    <name evidence="10" type="ORF">NP493_510g02030</name>
</gene>
<comment type="subcellular location">
    <subcellularLocation>
        <location evidence="1">Membrane</location>
        <topology evidence="1">Multi-pass membrane protein</topology>
    </subcellularLocation>
</comment>
<feature type="chain" id="PRO_5042000955" evidence="7">
    <location>
        <begin position="29"/>
        <end position="631"/>
    </location>
</feature>
<feature type="region of interest" description="Disordered" evidence="5">
    <location>
        <begin position="85"/>
        <end position="112"/>
    </location>
</feature>
<dbReference type="InterPro" id="IPR006202">
    <property type="entry name" value="Neur_chan_lig-bd"/>
</dbReference>
<comment type="caution">
    <text evidence="10">The sequence shown here is derived from an EMBL/GenBank/DDBJ whole genome shotgun (WGS) entry which is preliminary data.</text>
</comment>
<proteinExistence type="predicted"/>
<dbReference type="SUPFAM" id="SSF63712">
    <property type="entry name" value="Nicotinic receptor ligand binding domain-like"/>
    <property type="match status" value="1"/>
</dbReference>
<evidence type="ECO:0000256" key="2">
    <source>
        <dbReference type="ARBA" id="ARBA00022692"/>
    </source>
</evidence>
<dbReference type="InterPro" id="IPR036734">
    <property type="entry name" value="Neur_chan_lig-bd_sf"/>
</dbReference>
<dbReference type="InterPro" id="IPR038050">
    <property type="entry name" value="Neuro_actylchol_rec"/>
</dbReference>
<keyword evidence="3 6" id="KW-1133">Transmembrane helix</keyword>
<feature type="signal peptide" evidence="7">
    <location>
        <begin position="1"/>
        <end position="28"/>
    </location>
</feature>
<evidence type="ECO:0000259" key="9">
    <source>
        <dbReference type="Pfam" id="PF02932"/>
    </source>
</evidence>
<evidence type="ECO:0000313" key="10">
    <source>
        <dbReference type="EMBL" id="KAK2179143.1"/>
    </source>
</evidence>
<feature type="transmembrane region" description="Helical" evidence="6">
    <location>
        <begin position="436"/>
        <end position="462"/>
    </location>
</feature>
<dbReference type="PANTHER" id="PTHR18945">
    <property type="entry name" value="NEUROTRANSMITTER GATED ION CHANNEL"/>
    <property type="match status" value="1"/>
</dbReference>
<evidence type="ECO:0000313" key="11">
    <source>
        <dbReference type="Proteomes" id="UP001209878"/>
    </source>
</evidence>
<dbReference type="Gene3D" id="2.70.170.10">
    <property type="entry name" value="Neurotransmitter-gated ion-channel ligand-binding domain"/>
    <property type="match status" value="2"/>
</dbReference>
<evidence type="ECO:0000256" key="6">
    <source>
        <dbReference type="SAM" id="Phobius"/>
    </source>
</evidence>
<keyword evidence="7" id="KW-0732">Signal</keyword>
<feature type="transmembrane region" description="Helical" evidence="6">
    <location>
        <begin position="605"/>
        <end position="627"/>
    </location>
</feature>
<dbReference type="Pfam" id="PF02932">
    <property type="entry name" value="Neur_chan_memb"/>
    <property type="match status" value="1"/>
</dbReference>
<dbReference type="InterPro" id="IPR006201">
    <property type="entry name" value="Neur_channel"/>
</dbReference>
<evidence type="ECO:0000256" key="3">
    <source>
        <dbReference type="ARBA" id="ARBA00022989"/>
    </source>
</evidence>
<feature type="compositionally biased region" description="Acidic residues" evidence="5">
    <location>
        <begin position="94"/>
        <end position="103"/>
    </location>
</feature>
<sequence>MVMRMKTWCVTTTLVFMLTTMSGGVVLAEDDLAPQPETDDRIYLAQVSSSSAADVIDNVHSDTTGQYTINGRTFRRRLLEDKHGPVERYYHNDGDEEDGSADENEYHYGDDTSVSDDEFILDDFEVMTANDTIKQDDAHFVNGLGDTFFRPTNAGETEHFGGAHRGDRRHVTEYYYGPENSIDTDSDVTEGANEKSINFTDRWIPAEQRLMYDLLWSYERAVRPVVNASATVHVYLDLTVTQIFDMRQESWLCTKDTNSLRSRPSITFGLSSVARYSDSPMSAKVRISATGTVFWTVPWKLQSACKIDATYFPFDEQVCRLKFGSWTYDGFQVLSLSSHLPRLSTGAVDVSNSSAAVDLSIYVDNGEWLLKDTAVQRNVVFYQCCVEPYPDVTFTIRIKRRSVFYLYNIIFPCLMMSTLTLLGFRLPPGCGEKISLSVYLTMVMGMTSLSIILTVIVLNLHYRGSSAVKPPPTFCSPSKRNQRTTFLDSGRPHKDSPVGHSSGRNDDDGLTPDTLMVKLKRELARPASPNNCDVSRRHMTCIAYQTDSVESELPFLAGRGRGSNTDEIIAALKRIISQYERDGDGMEQERAVKEWRQLARNVDKMLFWVFMAAHVAVTVFVLVILPLTKPV</sequence>
<protein>
    <submittedName>
        <fullName evidence="10">Uncharacterized protein</fullName>
    </submittedName>
</protein>
<accession>A0AAD9KYI2</accession>
<organism evidence="10 11">
    <name type="scientific">Ridgeia piscesae</name>
    <name type="common">Tubeworm</name>
    <dbReference type="NCBI Taxonomy" id="27915"/>
    <lineage>
        <taxon>Eukaryota</taxon>
        <taxon>Metazoa</taxon>
        <taxon>Spiralia</taxon>
        <taxon>Lophotrochozoa</taxon>
        <taxon>Annelida</taxon>
        <taxon>Polychaeta</taxon>
        <taxon>Sedentaria</taxon>
        <taxon>Canalipalpata</taxon>
        <taxon>Sabellida</taxon>
        <taxon>Siboglinidae</taxon>
        <taxon>Ridgeia</taxon>
    </lineage>
</organism>
<feature type="domain" description="Neurotransmitter-gated ion-channel ligand-binding" evidence="8">
    <location>
        <begin position="266"/>
        <end position="401"/>
    </location>
</feature>
<dbReference type="GO" id="GO:0004888">
    <property type="term" value="F:transmembrane signaling receptor activity"/>
    <property type="evidence" value="ECO:0007669"/>
    <property type="project" value="InterPro"/>
</dbReference>
<feature type="compositionally biased region" description="Basic and acidic residues" evidence="5">
    <location>
        <begin position="490"/>
        <end position="507"/>
    </location>
</feature>